<dbReference type="Pfam" id="PF00034">
    <property type="entry name" value="Cytochrom_C"/>
    <property type="match status" value="1"/>
</dbReference>
<dbReference type="STRING" id="758820.SAMN00777080_4639"/>
<dbReference type="Gene3D" id="1.10.760.10">
    <property type="entry name" value="Cytochrome c-like domain"/>
    <property type="match status" value="1"/>
</dbReference>
<dbReference type="SUPFAM" id="SSF46626">
    <property type="entry name" value="Cytochrome c"/>
    <property type="match status" value="1"/>
</dbReference>
<dbReference type="Gene3D" id="2.120.10.30">
    <property type="entry name" value="TolB, C-terminal domain"/>
    <property type="match status" value="1"/>
</dbReference>
<reference evidence="8" key="1">
    <citation type="submission" date="2017-04" db="EMBL/GenBank/DDBJ databases">
        <authorList>
            <person name="Varghese N."/>
            <person name="Submissions S."/>
        </authorList>
    </citation>
    <scope>NUCLEOTIDE SEQUENCE [LARGE SCALE GENOMIC DNA]</scope>
    <source>
        <strain evidence="8">DSM 16537</strain>
    </source>
</reference>
<dbReference type="PANTHER" id="PTHR33546:SF1">
    <property type="entry name" value="LARGE, MULTIFUNCTIONAL SECRETED PROTEIN"/>
    <property type="match status" value="1"/>
</dbReference>
<dbReference type="InterPro" id="IPR009056">
    <property type="entry name" value="Cyt_c-like_dom"/>
</dbReference>
<organism evidence="7 8">
    <name type="scientific">Aquiflexum balticum DSM 16537</name>
    <dbReference type="NCBI Taxonomy" id="758820"/>
    <lineage>
        <taxon>Bacteria</taxon>
        <taxon>Pseudomonadati</taxon>
        <taxon>Bacteroidota</taxon>
        <taxon>Cytophagia</taxon>
        <taxon>Cytophagales</taxon>
        <taxon>Cyclobacteriaceae</taxon>
        <taxon>Aquiflexum</taxon>
    </lineage>
</organism>
<feature type="domain" description="Cytochrome c" evidence="6">
    <location>
        <begin position="572"/>
        <end position="655"/>
    </location>
</feature>
<keyword evidence="5" id="KW-0732">Signal</keyword>
<feature type="chain" id="PRO_5013320677" evidence="5">
    <location>
        <begin position="27"/>
        <end position="655"/>
    </location>
</feature>
<dbReference type="InterPro" id="IPR036909">
    <property type="entry name" value="Cyt_c-like_dom_sf"/>
</dbReference>
<dbReference type="InterPro" id="IPR011041">
    <property type="entry name" value="Quinoprot_gluc/sorb_DH_b-prop"/>
</dbReference>
<accession>A0A1W2HBI2</accession>
<dbReference type="GO" id="GO:0020037">
    <property type="term" value="F:heme binding"/>
    <property type="evidence" value="ECO:0007669"/>
    <property type="project" value="InterPro"/>
</dbReference>
<keyword evidence="2 4" id="KW-0479">Metal-binding</keyword>
<evidence type="ECO:0000259" key="6">
    <source>
        <dbReference type="PROSITE" id="PS51007"/>
    </source>
</evidence>
<evidence type="ECO:0000256" key="5">
    <source>
        <dbReference type="SAM" id="SignalP"/>
    </source>
</evidence>
<evidence type="ECO:0000256" key="4">
    <source>
        <dbReference type="PROSITE-ProRule" id="PRU00433"/>
    </source>
</evidence>
<dbReference type="InterPro" id="IPR011042">
    <property type="entry name" value="6-blade_b-propeller_TolB-like"/>
</dbReference>
<dbReference type="GO" id="GO:0046872">
    <property type="term" value="F:metal ion binding"/>
    <property type="evidence" value="ECO:0007669"/>
    <property type="project" value="UniProtKB-KW"/>
</dbReference>
<gene>
    <name evidence="7" type="ORF">SAMN00777080_4639</name>
</gene>
<sequence>MKTLKILYTIAFLICLSVISTQTAFAQESPMEEDYYKIMKVSSPEGTLLEVGGLAMMPNGHLGVATRRGDVFIVENPTSPRPYFRKFASGLHEILGLVYKDGSFYCAQRGELTKLTDTNQDGVADLYETFASWPISGHYHEYSFGPKVGKDGSFYVSGNVAFGNQEWWRGESRVPYRGWVIKITPYGAIEPFATGMRSPAGLGIIEGELFYTDNQGDYIGSGGLWHLEKGDFTGHPAGLAWTGLENSPLKLTSAQFDAVVDPRKVKDANGRYIKPENVVDEEFITLYEAKEKLPNIKLPAVWLPHGIHGISNSEPLEIPKGHLGPFEGQVLVGDQGQSKIMRVFLEKVNGEYQGASIDFRSGFQSGVLRMVFAPDKSLFVGETNRGWGSAGEANEGLQRLVWNNEIPFEMRTVKSMPDGFEIEFTKPVDVNSAKDLASYAVQSFVYKYHPAYGSPPVNIVDNSVTGVKVSEDGLKVRIIVDGLRRYYIHKISLEGIREKKEFHSLVHPTAYYTLNNIPTGEKLALTEVSQFNSVVEQERIKAEAAKKAATSKKPVAVTSQNIQTAPKAEELPSMEVINSLLAKNTCTACHQANKRQVGPSYADIAKRKYTNEQIVELIYNPKPENWPDYATPMAAMPQVPREEALKIAAYINSLR</sequence>
<dbReference type="EMBL" id="LT838813">
    <property type="protein sequence ID" value="SMD45966.1"/>
    <property type="molecule type" value="Genomic_DNA"/>
</dbReference>
<dbReference type="RefSeq" id="WP_084122920.1">
    <property type="nucleotide sequence ID" value="NZ_LT838813.1"/>
</dbReference>
<dbReference type="Proteomes" id="UP000192333">
    <property type="component" value="Chromosome I"/>
</dbReference>
<evidence type="ECO:0000256" key="1">
    <source>
        <dbReference type="ARBA" id="ARBA00022617"/>
    </source>
</evidence>
<dbReference type="PANTHER" id="PTHR33546">
    <property type="entry name" value="LARGE, MULTIFUNCTIONAL SECRETED PROTEIN-RELATED"/>
    <property type="match status" value="1"/>
</dbReference>
<protein>
    <submittedName>
        <fullName evidence="7">Cytochrome c</fullName>
    </submittedName>
</protein>
<dbReference type="SUPFAM" id="SSF50952">
    <property type="entry name" value="Soluble quinoprotein glucose dehydrogenase"/>
    <property type="match status" value="1"/>
</dbReference>
<dbReference type="AlphaFoldDB" id="A0A1W2HBI2"/>
<dbReference type="PROSITE" id="PS51007">
    <property type="entry name" value="CYTC"/>
    <property type="match status" value="1"/>
</dbReference>
<dbReference type="GO" id="GO:0009055">
    <property type="term" value="F:electron transfer activity"/>
    <property type="evidence" value="ECO:0007669"/>
    <property type="project" value="InterPro"/>
</dbReference>
<evidence type="ECO:0000256" key="2">
    <source>
        <dbReference type="ARBA" id="ARBA00022723"/>
    </source>
</evidence>
<evidence type="ECO:0000256" key="3">
    <source>
        <dbReference type="ARBA" id="ARBA00023004"/>
    </source>
</evidence>
<keyword evidence="8" id="KW-1185">Reference proteome</keyword>
<proteinExistence type="predicted"/>
<name>A0A1W2HBI2_9BACT</name>
<keyword evidence="3 4" id="KW-0408">Iron</keyword>
<dbReference type="OrthoDB" id="9814063at2"/>
<feature type="signal peptide" evidence="5">
    <location>
        <begin position="1"/>
        <end position="26"/>
    </location>
</feature>
<evidence type="ECO:0000313" key="8">
    <source>
        <dbReference type="Proteomes" id="UP000192333"/>
    </source>
</evidence>
<evidence type="ECO:0000313" key="7">
    <source>
        <dbReference type="EMBL" id="SMD45966.1"/>
    </source>
</evidence>
<keyword evidence="1 4" id="KW-0349">Heme</keyword>